<proteinExistence type="predicted"/>
<dbReference type="AlphaFoldDB" id="A0AAF0V4B5"/>
<organism evidence="2 3">
    <name type="scientific">Solanum verrucosum</name>
    <dbReference type="NCBI Taxonomy" id="315347"/>
    <lineage>
        <taxon>Eukaryota</taxon>
        <taxon>Viridiplantae</taxon>
        <taxon>Streptophyta</taxon>
        <taxon>Embryophyta</taxon>
        <taxon>Tracheophyta</taxon>
        <taxon>Spermatophyta</taxon>
        <taxon>Magnoliopsida</taxon>
        <taxon>eudicotyledons</taxon>
        <taxon>Gunneridae</taxon>
        <taxon>Pentapetalae</taxon>
        <taxon>asterids</taxon>
        <taxon>lamiids</taxon>
        <taxon>Solanales</taxon>
        <taxon>Solanaceae</taxon>
        <taxon>Solanoideae</taxon>
        <taxon>Solaneae</taxon>
        <taxon>Solanum</taxon>
    </lineage>
</organism>
<dbReference type="InterPro" id="IPR004252">
    <property type="entry name" value="Probable_transposase_24"/>
</dbReference>
<dbReference type="PANTHER" id="PTHR33144:SF45">
    <property type="entry name" value="TRANSPOSASE TNP1_EN_SPM-LIKE DOMAIN-CONTAINING PROTEIN"/>
    <property type="match status" value="1"/>
</dbReference>
<reference evidence="2" key="1">
    <citation type="submission" date="2023-08" db="EMBL/GenBank/DDBJ databases">
        <title>A de novo genome assembly of Solanum verrucosum Schlechtendal, a Mexican diploid species geographically isolated from the other diploid A-genome species in potato relatives.</title>
        <authorList>
            <person name="Hosaka K."/>
        </authorList>
    </citation>
    <scope>NUCLEOTIDE SEQUENCE</scope>
    <source>
        <tissue evidence="2">Young leaves</tissue>
    </source>
</reference>
<dbReference type="PANTHER" id="PTHR33144">
    <property type="entry name" value="OS10G0409366 PROTEIN-RELATED"/>
    <property type="match status" value="1"/>
</dbReference>
<name>A0AAF0V4B5_SOLVR</name>
<evidence type="ECO:0000256" key="1">
    <source>
        <dbReference type="SAM" id="MobiDB-lite"/>
    </source>
</evidence>
<feature type="compositionally biased region" description="Polar residues" evidence="1">
    <location>
        <begin position="10"/>
        <end position="24"/>
    </location>
</feature>
<evidence type="ECO:0000313" key="3">
    <source>
        <dbReference type="Proteomes" id="UP001234989"/>
    </source>
</evidence>
<evidence type="ECO:0000313" key="2">
    <source>
        <dbReference type="EMBL" id="WMV57630.1"/>
    </source>
</evidence>
<gene>
    <name evidence="2" type="ORF">MTR67_051015</name>
</gene>
<feature type="region of interest" description="Disordered" evidence="1">
    <location>
        <begin position="93"/>
        <end position="123"/>
    </location>
</feature>
<protein>
    <submittedName>
        <fullName evidence="2">Uncharacterized protein</fullName>
    </submittedName>
</protein>
<accession>A0AAF0V4B5</accession>
<dbReference type="EMBL" id="CP133623">
    <property type="protein sequence ID" value="WMV57630.1"/>
    <property type="molecule type" value="Genomic_DNA"/>
</dbReference>
<keyword evidence="3" id="KW-1185">Reference proteome</keyword>
<feature type="region of interest" description="Disordered" evidence="1">
    <location>
        <begin position="1"/>
        <end position="24"/>
    </location>
</feature>
<sequence length="478" mass="53473">MPKFKRLQKKQNSNQLVSDSQGAESTHSFLQSTSCLPPHQTTSFLATTHSVPLFQPTLQAPLIFQPASQSSKSVDSASHSATMNQLMSQLAPTAYPTSQPSHLVHSTSHPASTEQDSSQQVPTVQAPFKKRIGRESQSYWTVEAIDSENNVKRLKVKKTDVLNLSGDELIVINFDYLNEPFGETRSLLSGFCGILACDCSLFPINFEKWSSVPMSYLNRVFDQIIKPKFSFKTTESNARQHIYKSIGKKWAANKNNLWKLVEDPLKSKVEIIDNVPDGIPRDQWISFVDYQYKDSTKMAETGQRPGRAQIYIATHKNKDGVYVNEAAKEICEKIELTLSQSTMDESQILPNDAVGKVLGKEHSGRVRCLGLGVVPSKVFKQVRPRFGGASTSSSEGSCSSQWQENHNQMMNAHNQMMNAFKAYMIMKEGMIPEQFAGFFASPLTNSSTTTVSNVLTFLFSFDLYIASPFFNAFFVDIY</sequence>
<dbReference type="Pfam" id="PF03004">
    <property type="entry name" value="Transposase_24"/>
    <property type="match status" value="1"/>
</dbReference>
<dbReference type="Proteomes" id="UP001234989">
    <property type="component" value="Chromosome 12"/>
</dbReference>